<keyword evidence="2" id="KW-1185">Reference proteome</keyword>
<name>A0ABW9XNK3_9BACL</name>
<accession>A0ABW9XNK3</accession>
<evidence type="ECO:0000313" key="2">
    <source>
        <dbReference type="Proteomes" id="UP000665561"/>
    </source>
</evidence>
<dbReference type="Proteomes" id="UP000665561">
    <property type="component" value="Unassembled WGS sequence"/>
</dbReference>
<comment type="caution">
    <text evidence="1">The sequence shown here is derived from an EMBL/GenBank/DDBJ whole genome shotgun (WGS) entry which is preliminary data.</text>
</comment>
<gene>
    <name evidence="1" type="ORF">GT019_10025</name>
</gene>
<dbReference type="EMBL" id="JAAAMV010000005">
    <property type="protein sequence ID" value="NBD24212.1"/>
    <property type="molecule type" value="Genomic_DNA"/>
</dbReference>
<sequence>MIPIIPIHSGVFVISLDFELFWGVRDIYKLAHYKRKLSLERKIVPQMLELFSKNGIHASWATVGLLFFYTKDEMLESLPSSLPDYSDSNLSPYRQIKDVVGQNEQDDPYHFAPSLIRLIQETNDQRVSTHTFSHYYCKEDGQRQEEFSEDLRAAVSIADKRGIPIESIVFPRNQINPAYLQEIHRHGIMAYRGNQPHWLYRNGYSTNDPLYLRAFRLLDTYFNFSGHHVYALDMQDKSLPVNVPASHFFRPYSRKLRWIERFRLRRILKSMTEAAKTNTMYHLWWHPYNLADDPVPNMSALMKIINHYRDLNRKYGMVSMNMEEVSEYIRTASDSR</sequence>
<protein>
    <submittedName>
        <fullName evidence="1">Polysaccharide deacetylase</fullName>
    </submittedName>
</protein>
<dbReference type="Gene3D" id="3.20.20.370">
    <property type="entry name" value="Glycoside hydrolase/deacetylase"/>
    <property type="match status" value="1"/>
</dbReference>
<proteinExistence type="predicted"/>
<evidence type="ECO:0000313" key="1">
    <source>
        <dbReference type="EMBL" id="NBD24212.1"/>
    </source>
</evidence>
<dbReference type="SUPFAM" id="SSF88713">
    <property type="entry name" value="Glycoside hydrolase/deacetylase"/>
    <property type="match status" value="1"/>
</dbReference>
<dbReference type="CDD" id="cd10929">
    <property type="entry name" value="CE4_u5"/>
    <property type="match status" value="1"/>
</dbReference>
<dbReference type="InterPro" id="IPR011330">
    <property type="entry name" value="Glyco_hydro/deAcase_b/a-brl"/>
</dbReference>
<organism evidence="1 2">
    <name type="scientific">Paenibacillus glycinis</name>
    <dbReference type="NCBI Taxonomy" id="2697035"/>
    <lineage>
        <taxon>Bacteria</taxon>
        <taxon>Bacillati</taxon>
        <taxon>Bacillota</taxon>
        <taxon>Bacilli</taxon>
        <taxon>Bacillales</taxon>
        <taxon>Paenibacillaceae</taxon>
        <taxon>Paenibacillus</taxon>
    </lineage>
</organism>
<reference evidence="1 2" key="1">
    <citation type="submission" date="2020-01" db="EMBL/GenBank/DDBJ databases">
        <title>Paenibacillus soybeanensis sp. nov. isolated from the nodules of soybean (Glycine max(L.) Merr).</title>
        <authorList>
            <person name="Wang H."/>
        </authorList>
    </citation>
    <scope>NUCLEOTIDE SEQUENCE [LARGE SCALE GENOMIC DNA]</scope>
    <source>
        <strain evidence="1 2">T1</strain>
    </source>
</reference>
<dbReference type="RefSeq" id="WP_161743016.1">
    <property type="nucleotide sequence ID" value="NZ_JAAAMV010000005.1"/>
</dbReference>